<evidence type="ECO:0000313" key="2">
    <source>
        <dbReference type="Proteomes" id="UP000245207"/>
    </source>
</evidence>
<reference evidence="1 2" key="1">
    <citation type="journal article" date="2018" name="Mol. Plant">
        <title>The genome of Artemisia annua provides insight into the evolution of Asteraceae family and artemisinin biosynthesis.</title>
        <authorList>
            <person name="Shen Q."/>
            <person name="Zhang L."/>
            <person name="Liao Z."/>
            <person name="Wang S."/>
            <person name="Yan T."/>
            <person name="Shi P."/>
            <person name="Liu M."/>
            <person name="Fu X."/>
            <person name="Pan Q."/>
            <person name="Wang Y."/>
            <person name="Lv Z."/>
            <person name="Lu X."/>
            <person name="Zhang F."/>
            <person name="Jiang W."/>
            <person name="Ma Y."/>
            <person name="Chen M."/>
            <person name="Hao X."/>
            <person name="Li L."/>
            <person name="Tang Y."/>
            <person name="Lv G."/>
            <person name="Zhou Y."/>
            <person name="Sun X."/>
            <person name="Brodelius P.E."/>
            <person name="Rose J.K.C."/>
            <person name="Tang K."/>
        </authorList>
    </citation>
    <scope>NUCLEOTIDE SEQUENCE [LARGE SCALE GENOMIC DNA]</scope>
    <source>
        <strain evidence="2">cv. Huhao1</strain>
        <tissue evidence="1">Leaf</tissue>
    </source>
</reference>
<keyword evidence="2" id="KW-1185">Reference proteome</keyword>
<dbReference type="Proteomes" id="UP000245207">
    <property type="component" value="Unassembled WGS sequence"/>
</dbReference>
<protein>
    <submittedName>
        <fullName evidence="1">P-loop containing nucleoside triphosphate hydrolases superfamily protein</fullName>
    </submittedName>
</protein>
<sequence length="117" mass="12550">MPQSKSNQTSNIKVEVVVGGSQGSRHIRFGAPGSYVIPTLHQTPKKRFDLVTQHLKVTTTFSAMVKELEVIGTNTPKNGDTVDAFTEVMGAMADCDRSPILLFMGGGMGTGKIIVLK</sequence>
<organism evidence="1 2">
    <name type="scientific">Artemisia annua</name>
    <name type="common">Sweet wormwood</name>
    <dbReference type="NCBI Taxonomy" id="35608"/>
    <lineage>
        <taxon>Eukaryota</taxon>
        <taxon>Viridiplantae</taxon>
        <taxon>Streptophyta</taxon>
        <taxon>Embryophyta</taxon>
        <taxon>Tracheophyta</taxon>
        <taxon>Spermatophyta</taxon>
        <taxon>Magnoliopsida</taxon>
        <taxon>eudicotyledons</taxon>
        <taxon>Gunneridae</taxon>
        <taxon>Pentapetalae</taxon>
        <taxon>asterids</taxon>
        <taxon>campanulids</taxon>
        <taxon>Asterales</taxon>
        <taxon>Asteraceae</taxon>
        <taxon>Asteroideae</taxon>
        <taxon>Anthemideae</taxon>
        <taxon>Artemisiinae</taxon>
        <taxon>Artemisia</taxon>
    </lineage>
</organism>
<dbReference type="GO" id="GO:0016787">
    <property type="term" value="F:hydrolase activity"/>
    <property type="evidence" value="ECO:0007669"/>
    <property type="project" value="UniProtKB-KW"/>
</dbReference>
<accession>A0A2U1QFP8</accession>
<dbReference type="STRING" id="35608.A0A2U1QFP8"/>
<evidence type="ECO:0000313" key="1">
    <source>
        <dbReference type="EMBL" id="PWA96829.1"/>
    </source>
</evidence>
<comment type="caution">
    <text evidence="1">The sequence shown here is derived from an EMBL/GenBank/DDBJ whole genome shotgun (WGS) entry which is preliminary data.</text>
</comment>
<dbReference type="InterPro" id="IPR044802">
    <property type="entry name" value="NADKc-like"/>
</dbReference>
<proteinExistence type="predicted"/>
<name>A0A2U1QFP8_ARTAN</name>
<dbReference type="PANTHER" id="PTHR31153">
    <property type="entry name" value="CALMODULIN CALCIUM-DEPENDENT NAD KINASE"/>
    <property type="match status" value="1"/>
</dbReference>
<dbReference type="AlphaFoldDB" id="A0A2U1QFP8"/>
<dbReference type="PANTHER" id="PTHR31153:SF1">
    <property type="entry name" value="CALMODULIN CALCIUM-DEPENDENT NAD KINASE"/>
    <property type="match status" value="1"/>
</dbReference>
<dbReference type="EMBL" id="PKPP01000157">
    <property type="protein sequence ID" value="PWA96829.1"/>
    <property type="molecule type" value="Genomic_DNA"/>
</dbReference>
<keyword evidence="1" id="KW-0378">Hydrolase</keyword>
<gene>
    <name evidence="1" type="ORF">CTI12_AA036110</name>
</gene>